<proteinExistence type="predicted"/>
<dbReference type="EMBL" id="UINC01179345">
    <property type="protein sequence ID" value="SVD87982.1"/>
    <property type="molecule type" value="Genomic_DNA"/>
</dbReference>
<sequence>MDGLDSRMNHRKLMGEYYKDDGSVAKIYQVINGMDGEHSFFSITYKDATGTRITNEDFKFKSLRFVEDAAENWTLGIKQLLTE</sequence>
<accession>A0A382YXK4</accession>
<gene>
    <name evidence="1" type="ORF">METZ01_LOCUS440836</name>
</gene>
<name>A0A382YXK4_9ZZZZ</name>
<protein>
    <submittedName>
        <fullName evidence="1">Uncharacterized protein</fullName>
    </submittedName>
</protein>
<reference evidence="1" key="1">
    <citation type="submission" date="2018-05" db="EMBL/GenBank/DDBJ databases">
        <authorList>
            <person name="Lanie J.A."/>
            <person name="Ng W.-L."/>
            <person name="Kazmierczak K.M."/>
            <person name="Andrzejewski T.M."/>
            <person name="Davidsen T.M."/>
            <person name="Wayne K.J."/>
            <person name="Tettelin H."/>
            <person name="Glass J.I."/>
            <person name="Rusch D."/>
            <person name="Podicherti R."/>
            <person name="Tsui H.-C.T."/>
            <person name="Winkler M.E."/>
        </authorList>
    </citation>
    <scope>NUCLEOTIDE SEQUENCE</scope>
</reference>
<evidence type="ECO:0000313" key="1">
    <source>
        <dbReference type="EMBL" id="SVD87982.1"/>
    </source>
</evidence>
<dbReference type="AlphaFoldDB" id="A0A382YXK4"/>
<organism evidence="1">
    <name type="scientific">marine metagenome</name>
    <dbReference type="NCBI Taxonomy" id="408172"/>
    <lineage>
        <taxon>unclassified sequences</taxon>
        <taxon>metagenomes</taxon>
        <taxon>ecological metagenomes</taxon>
    </lineage>
</organism>